<dbReference type="EMBL" id="OQ749652">
    <property type="protein sequence ID" value="WIC39595.1"/>
    <property type="molecule type" value="Genomic_DNA"/>
</dbReference>
<evidence type="ECO:0000313" key="2">
    <source>
        <dbReference type="Proteomes" id="UP001237988"/>
    </source>
</evidence>
<name>A0AAF0RU83_9CAUD</name>
<sequence>MRIDRPDGIDYEYMEVGVPIEEKAVNTKLRGGTPPYTWALEGEPEGISLNATMT</sequence>
<reference evidence="1" key="1">
    <citation type="submission" date="2023-04" db="EMBL/GenBank/DDBJ databases">
        <title>Bacteriophage Phass-1 Discovered in the Human Gut Virome - the Founding Member of the Proposed New Family Phassviridae.</title>
        <authorList>
            <person name="Tikunov A.Y."/>
            <person name="Morozova V.V."/>
            <person name="Chechushkov A.V."/>
            <person name="Tikunova N.V."/>
        </authorList>
    </citation>
    <scope>NUCLEOTIDE SEQUENCE</scope>
</reference>
<dbReference type="Proteomes" id="UP001237988">
    <property type="component" value="Segment"/>
</dbReference>
<organism evidence="1 2">
    <name type="scientific">Phage Phass-1</name>
    <dbReference type="NCBI Taxonomy" id="3043662"/>
    <lineage>
        <taxon>Viruses</taxon>
        <taxon>Duplodnaviria</taxon>
        <taxon>Heunggongvirae</taxon>
        <taxon>Uroviricota</taxon>
        <taxon>Caudoviricetes</taxon>
        <taxon>Caudoviricetes code 15 clade</taxon>
    </lineage>
</organism>
<protein>
    <submittedName>
        <fullName evidence="1">Uncharacterized protein</fullName>
    </submittedName>
</protein>
<proteinExistence type="predicted"/>
<accession>A0AAF0RU83</accession>
<evidence type="ECO:0000313" key="1">
    <source>
        <dbReference type="EMBL" id="WIC39595.1"/>
    </source>
</evidence>